<accession>A0ABD6F4I4</accession>
<proteinExistence type="predicted"/>
<dbReference type="Proteomes" id="UP001608902">
    <property type="component" value="Unassembled WGS sequence"/>
</dbReference>
<comment type="caution">
    <text evidence="1">The sequence shown here is derived from an EMBL/GenBank/DDBJ whole genome shotgun (WGS) entry which is preliminary data.</text>
</comment>
<sequence>MSIFHAQIVEMRVDVNHKFPSYRNQRYQDMWHNVNGICEGGSVTLSAHSVMSGSQLFDSVKVSKVVQRYT</sequence>
<dbReference type="EMBL" id="JBGFUD010022094">
    <property type="protein sequence ID" value="MFH4984847.1"/>
    <property type="molecule type" value="Genomic_DNA"/>
</dbReference>
<protein>
    <submittedName>
        <fullName evidence="1">Uncharacterized protein</fullName>
    </submittedName>
</protein>
<keyword evidence="2" id="KW-1185">Reference proteome</keyword>
<gene>
    <name evidence="1" type="ORF">AB6A40_011556</name>
</gene>
<reference evidence="1 2" key="1">
    <citation type="submission" date="2024-08" db="EMBL/GenBank/DDBJ databases">
        <title>Gnathostoma spinigerum genome.</title>
        <authorList>
            <person name="Gonzalez-Bertolin B."/>
            <person name="Monzon S."/>
            <person name="Zaballos A."/>
            <person name="Jimenez P."/>
            <person name="Dekumyoy P."/>
            <person name="Varona S."/>
            <person name="Cuesta I."/>
            <person name="Sumanam S."/>
            <person name="Adisakwattana P."/>
            <person name="Gasser R.B."/>
            <person name="Hernandez-Gonzalez A."/>
            <person name="Young N.D."/>
            <person name="Perteguer M.J."/>
        </authorList>
    </citation>
    <scope>NUCLEOTIDE SEQUENCE [LARGE SCALE GENOMIC DNA]</scope>
    <source>
        <strain evidence="1">AL3</strain>
        <tissue evidence="1">Liver</tissue>
    </source>
</reference>
<evidence type="ECO:0000313" key="2">
    <source>
        <dbReference type="Proteomes" id="UP001608902"/>
    </source>
</evidence>
<organism evidence="1 2">
    <name type="scientific">Gnathostoma spinigerum</name>
    <dbReference type="NCBI Taxonomy" id="75299"/>
    <lineage>
        <taxon>Eukaryota</taxon>
        <taxon>Metazoa</taxon>
        <taxon>Ecdysozoa</taxon>
        <taxon>Nematoda</taxon>
        <taxon>Chromadorea</taxon>
        <taxon>Rhabditida</taxon>
        <taxon>Spirurina</taxon>
        <taxon>Gnathostomatomorpha</taxon>
        <taxon>Gnathostomatoidea</taxon>
        <taxon>Gnathostomatidae</taxon>
        <taxon>Gnathostoma</taxon>
    </lineage>
</organism>
<dbReference type="AlphaFoldDB" id="A0ABD6F4I4"/>
<name>A0ABD6F4I4_9BILA</name>
<evidence type="ECO:0000313" key="1">
    <source>
        <dbReference type="EMBL" id="MFH4984847.1"/>
    </source>
</evidence>